<evidence type="ECO:0000256" key="5">
    <source>
        <dbReference type="SAM" id="MobiDB-lite"/>
    </source>
</evidence>
<evidence type="ECO:0000256" key="4">
    <source>
        <dbReference type="SAM" id="Coils"/>
    </source>
</evidence>
<dbReference type="InterPro" id="IPR011006">
    <property type="entry name" value="CheY-like_superfamily"/>
</dbReference>
<dbReference type="SMART" id="SM00086">
    <property type="entry name" value="PAC"/>
    <property type="match status" value="1"/>
</dbReference>
<evidence type="ECO:0000313" key="9">
    <source>
        <dbReference type="Proteomes" id="UP000007842"/>
    </source>
</evidence>
<dbReference type="SUPFAM" id="SSF52172">
    <property type="entry name" value="CheY-like"/>
    <property type="match status" value="1"/>
</dbReference>
<evidence type="ECO:0000259" key="7">
    <source>
        <dbReference type="PROSITE" id="PS50921"/>
    </source>
</evidence>
<organism evidence="8 9">
    <name type="scientific">Streptantibioticus cattleyicolor (strain ATCC 35852 / DSM 46488 / JCM 4925 / NBRC 14057 / NRRL 8057)</name>
    <name type="common">Streptomyces cattleya</name>
    <dbReference type="NCBI Taxonomy" id="1003195"/>
    <lineage>
        <taxon>Bacteria</taxon>
        <taxon>Bacillati</taxon>
        <taxon>Actinomycetota</taxon>
        <taxon>Actinomycetes</taxon>
        <taxon>Kitasatosporales</taxon>
        <taxon>Streptomycetaceae</taxon>
        <taxon>Streptantibioticus</taxon>
    </lineage>
</organism>
<dbReference type="Gene3D" id="2.10.70.100">
    <property type="match status" value="1"/>
</dbReference>
<feature type="region of interest" description="Disordered" evidence="5">
    <location>
        <begin position="1"/>
        <end position="25"/>
    </location>
</feature>
<dbReference type="Pfam" id="PF07228">
    <property type="entry name" value="SpoIIE"/>
    <property type="match status" value="1"/>
</dbReference>
<dbReference type="PATRIC" id="fig|1003195.11.peg.557"/>
<evidence type="ECO:0000256" key="3">
    <source>
        <dbReference type="ARBA" id="ARBA00023163"/>
    </source>
</evidence>
<dbReference type="InterPro" id="IPR036457">
    <property type="entry name" value="PPM-type-like_dom_sf"/>
</dbReference>
<dbReference type="Pfam" id="PF03861">
    <property type="entry name" value="ANTAR"/>
    <property type="match status" value="1"/>
</dbReference>
<dbReference type="Gene3D" id="1.10.10.10">
    <property type="entry name" value="Winged helix-like DNA-binding domain superfamily/Winged helix DNA-binding domain"/>
    <property type="match status" value="1"/>
</dbReference>
<dbReference type="SMART" id="SM00331">
    <property type="entry name" value="PP2C_SIG"/>
    <property type="match status" value="1"/>
</dbReference>
<dbReference type="PROSITE" id="PS50921">
    <property type="entry name" value="ANTAR"/>
    <property type="match status" value="1"/>
</dbReference>
<dbReference type="KEGG" id="sct:SCAT_p0578"/>
<reference evidence="9" key="1">
    <citation type="submission" date="2011-12" db="EMBL/GenBank/DDBJ databases">
        <title>Complete genome sequence of Streptomyces cattleya strain DSM 46488.</title>
        <authorList>
            <person name="Ou H.-Y."/>
            <person name="Li P."/>
            <person name="Zhao C."/>
            <person name="O'Hagan D."/>
            <person name="Deng Z."/>
        </authorList>
    </citation>
    <scope>NUCLEOTIDE SEQUENCE [LARGE SCALE GENOMIC DNA]</scope>
    <source>
        <strain evidence="9">ATCC 35852 / DSM 46488 / JCM 4925 / NBRC 14057 / NRRL 8057</strain>
        <plasmid evidence="9">Plasmid pSCATT</plasmid>
    </source>
</reference>
<dbReference type="InterPro" id="IPR013655">
    <property type="entry name" value="PAS_fold_3"/>
</dbReference>
<keyword evidence="9" id="KW-1185">Reference proteome</keyword>
<dbReference type="Gene3D" id="3.60.40.10">
    <property type="entry name" value="PPM-type phosphatase domain"/>
    <property type="match status" value="1"/>
</dbReference>
<evidence type="ECO:0000313" key="8">
    <source>
        <dbReference type="EMBL" id="AEW99356.1"/>
    </source>
</evidence>
<dbReference type="NCBIfam" id="TIGR00229">
    <property type="entry name" value="sensory_box"/>
    <property type="match status" value="1"/>
</dbReference>
<protein>
    <submittedName>
        <fullName evidence="8">Uncharacterized protein</fullName>
    </submittedName>
</protein>
<dbReference type="SUPFAM" id="SSF55785">
    <property type="entry name" value="PYP-like sensor domain (PAS domain)"/>
    <property type="match status" value="1"/>
</dbReference>
<dbReference type="CDD" id="cd00130">
    <property type="entry name" value="PAS"/>
    <property type="match status" value="1"/>
</dbReference>
<accession>G8XET3</accession>
<dbReference type="Proteomes" id="UP000007842">
    <property type="component" value="Plasmid pSCATT"/>
</dbReference>
<dbReference type="InterPro" id="IPR029016">
    <property type="entry name" value="GAF-like_dom_sf"/>
</dbReference>
<dbReference type="InterPro" id="IPR001610">
    <property type="entry name" value="PAC"/>
</dbReference>
<feature type="domain" description="ANTAR" evidence="7">
    <location>
        <begin position="35"/>
        <end position="96"/>
    </location>
</feature>
<dbReference type="SMART" id="SM01012">
    <property type="entry name" value="ANTAR"/>
    <property type="match status" value="1"/>
</dbReference>
<dbReference type="RefSeq" id="WP_014151033.1">
    <property type="nucleotide sequence ID" value="NC_016113.1"/>
</dbReference>
<dbReference type="Gene3D" id="3.30.450.20">
    <property type="entry name" value="PAS domain"/>
    <property type="match status" value="2"/>
</dbReference>
<accession>F8JMG6</accession>
<dbReference type="GO" id="GO:0016791">
    <property type="term" value="F:phosphatase activity"/>
    <property type="evidence" value="ECO:0007669"/>
    <property type="project" value="TreeGrafter"/>
</dbReference>
<dbReference type="EMBL" id="CP003229">
    <property type="protein sequence ID" value="AEW99356.1"/>
    <property type="molecule type" value="Genomic_DNA"/>
</dbReference>
<sequence length="772" mass="81599">MTVPDPAPPDDGPPRATDPLDPGPADEAARLAATVERLRARLADAEYAAATHALAGVAKGVLMERLGCDQAEATRQLERLARESGLPPAELCADIVGHSAVPPQAPARGAGALRTAEAGMLAADDTRAAARVLLDQALAPLGAVAVAVWAAAPDGTLTLAGQAGFPGAEEHRWCHVPPGVTTLARRALDERRDVRVTTATAEPTIGAGQFTADACRVVVPAEYAGRLLGVLEVCWPGPAGPFPPAVHRQLRALAEVCAHTLTTVPATPSAPSARPVPAELAALAEALPDPALILLPLLDADGTVADFRIAHANERFTDPAGRPRTAVTGLPLLEAYPTAARGGGLSEAAHRVYATGEPHHGTRVRPAAHAPTLTAGIGRVGEALLLTWRPEDDTTARTALLEHAQRLGRIGGFEENLITGRILWNSQLHELFGLEPTAPPIPLTRLRDHAHPDDTVALSRFLRTVLHHQRPASTAFRLRRADGVVRHLRVVAEPVADGAGLPTAVRGVCQDVSAQHWTEIALAATRAELADAEQRSAESDRLALQLQRAIMPPEPGPKEVAGLEIVVRYRPAQAEHLVGGDWYDAVRLPDGRVLLAVGDVAGHGIGAVTGMVALRNALRGLAATGAGPARLLGWLNSVTHHLTERVTATAVCGVYHPGRQVLTWARAGHLPPLLVRDGVATALPRVPGLLLGAVPRTRYREHTLELRSGDTLLMYTDGLIERRDRSVDHSLRQLLGAAQHPRPGLADQLDHLLLHSKADTDDDTCLVGVRLP</sequence>
<dbReference type="KEGG" id="scy:SCATT_p11630"/>
<dbReference type="InterPro" id="IPR000014">
    <property type="entry name" value="PAS"/>
</dbReference>
<dbReference type="InterPro" id="IPR001932">
    <property type="entry name" value="PPM-type_phosphatase-like_dom"/>
</dbReference>
<gene>
    <name evidence="8" type="ordered locus">SCATT_p11630</name>
</gene>
<evidence type="ECO:0000256" key="2">
    <source>
        <dbReference type="ARBA" id="ARBA00023015"/>
    </source>
</evidence>
<dbReference type="InterPro" id="IPR036388">
    <property type="entry name" value="WH-like_DNA-bd_sf"/>
</dbReference>
<dbReference type="InterPro" id="IPR052016">
    <property type="entry name" value="Bact_Sigma-Reg"/>
</dbReference>
<dbReference type="GO" id="GO:0003723">
    <property type="term" value="F:RNA binding"/>
    <property type="evidence" value="ECO:0007669"/>
    <property type="project" value="InterPro"/>
</dbReference>
<dbReference type="Pfam" id="PF08447">
    <property type="entry name" value="PAS_3"/>
    <property type="match status" value="1"/>
</dbReference>
<evidence type="ECO:0000259" key="6">
    <source>
        <dbReference type="PROSITE" id="PS50113"/>
    </source>
</evidence>
<dbReference type="SUPFAM" id="SSF55781">
    <property type="entry name" value="GAF domain-like"/>
    <property type="match status" value="1"/>
</dbReference>
<keyword evidence="2" id="KW-0805">Transcription regulation</keyword>
<evidence type="ECO:0000256" key="1">
    <source>
        <dbReference type="ARBA" id="ARBA00022801"/>
    </source>
</evidence>
<name>F8JMG6_STREN</name>
<proteinExistence type="predicted"/>
<dbReference type="HOGENOM" id="CLU_000445_43_9_11"/>
<dbReference type="InterPro" id="IPR000700">
    <property type="entry name" value="PAS-assoc_C"/>
</dbReference>
<dbReference type="PANTHER" id="PTHR43156">
    <property type="entry name" value="STAGE II SPORULATION PROTEIN E-RELATED"/>
    <property type="match status" value="1"/>
</dbReference>
<dbReference type="AlphaFoldDB" id="F8JMG6"/>
<dbReference type="OrthoDB" id="7943561at2"/>
<dbReference type="InterPro" id="IPR035965">
    <property type="entry name" value="PAS-like_dom_sf"/>
</dbReference>
<dbReference type="InterPro" id="IPR005561">
    <property type="entry name" value="ANTAR"/>
</dbReference>
<feature type="compositionally biased region" description="Pro residues" evidence="5">
    <location>
        <begin position="1"/>
        <end position="11"/>
    </location>
</feature>
<feature type="domain" description="PAC" evidence="6">
    <location>
        <begin position="472"/>
        <end position="524"/>
    </location>
</feature>
<keyword evidence="8" id="KW-0614">Plasmid</keyword>
<keyword evidence="1" id="KW-0378">Hydrolase</keyword>
<dbReference type="SUPFAM" id="SSF81606">
    <property type="entry name" value="PP2C-like"/>
    <property type="match status" value="1"/>
</dbReference>
<dbReference type="PROSITE" id="PS50113">
    <property type="entry name" value="PAC"/>
    <property type="match status" value="1"/>
</dbReference>
<keyword evidence="4" id="KW-0175">Coiled coil</keyword>
<keyword evidence="3" id="KW-0804">Transcription</keyword>
<geneLocation type="plasmid" evidence="8 9">
    <name>pSCATT</name>
</geneLocation>
<dbReference type="Gene3D" id="3.30.450.40">
    <property type="match status" value="1"/>
</dbReference>
<feature type="coiled-coil region" evidence="4">
    <location>
        <begin position="28"/>
        <end position="83"/>
    </location>
</feature>
<dbReference type="PANTHER" id="PTHR43156:SF2">
    <property type="entry name" value="STAGE II SPORULATION PROTEIN E"/>
    <property type="match status" value="1"/>
</dbReference>